<keyword evidence="3 7" id="KW-0812">Transmembrane</keyword>
<reference evidence="9 10" key="1">
    <citation type="journal article" date="2020" name="ISME J.">
        <title>Uncovering the hidden diversity of litter-decomposition mechanisms in mushroom-forming fungi.</title>
        <authorList>
            <person name="Floudas D."/>
            <person name="Bentzer J."/>
            <person name="Ahren D."/>
            <person name="Johansson T."/>
            <person name="Persson P."/>
            <person name="Tunlid A."/>
        </authorList>
    </citation>
    <scope>NUCLEOTIDE SEQUENCE [LARGE SCALE GENOMIC DNA]</scope>
    <source>
        <strain evidence="9 10">CBS 146.42</strain>
    </source>
</reference>
<evidence type="ECO:0000256" key="1">
    <source>
        <dbReference type="ARBA" id="ARBA00004141"/>
    </source>
</evidence>
<feature type="transmembrane region" description="Helical" evidence="7">
    <location>
        <begin position="489"/>
        <end position="509"/>
    </location>
</feature>
<feature type="compositionally biased region" description="Basic and acidic residues" evidence="6">
    <location>
        <begin position="633"/>
        <end position="647"/>
    </location>
</feature>
<keyword evidence="4 7" id="KW-1133">Transmembrane helix</keyword>
<sequence>MQSALAVIVDHLICQRIKMFARLEFSLSSGFRASTFICQSAKRDLPLNFLSPLSLNTMNTTSGASPTSTVDNQRLSHDLIKFSPSPSNDESQKTKKAADKQTHLEEYRVVHRSLFTSLVIVLVATLSMIVNIGNTTSVSISLPTIGREFDADPSLLQWVVSAYPLSSGCLLLVCGRLADLYGRKKIYLGGTLMLAIFTLGSGFANNILTLIILRGIQGIGAAATIPASLGILAHAFPPSRARSLAFATFAAGAPIGGVFGNTMGGVLTEKTAQTWRSSLYLFAGVNAACFIGGAFCIDKDTPGSADDHKIDWLGAFIITAALVLILFVLGEGEEAPNKWSTSYIIALLVVGVLLAGTFIFWQWILEEAQNRRLAKRETESDSNHDGLGDSAGRPGKLSGLIDRWSDKLPPPLMKISLWARAKGRFSAVMSIAFLTWAAFNSWLVWVQLYYQDCTNLRPLEVVVRLLPMFVVGIMCNTFVGVMAAHIPMIVITTIGTLSTASACILFALIDPKATYWAFGFPATVLSVIGVDFVFTAGSLYIAKISLPHEQSLAGALFQTMVQLGTSVGVTISTVVFHRVSSDLGQGDDSVRGYRSAQWTCCAFAVLGSLLSLVMFRGVGVPGHKEAQASPRSTDARVSENEKSSEKV</sequence>
<keyword evidence="2" id="KW-0813">Transport</keyword>
<protein>
    <recommendedName>
        <fullName evidence="8">Major facilitator superfamily (MFS) profile domain-containing protein</fullName>
    </recommendedName>
</protein>
<dbReference type="SUPFAM" id="SSF103473">
    <property type="entry name" value="MFS general substrate transporter"/>
    <property type="match status" value="1"/>
</dbReference>
<dbReference type="EMBL" id="JAACJO010000009">
    <property type="protein sequence ID" value="KAF5354185.1"/>
    <property type="molecule type" value="Genomic_DNA"/>
</dbReference>
<dbReference type="GO" id="GO:0016020">
    <property type="term" value="C:membrane"/>
    <property type="evidence" value="ECO:0007669"/>
    <property type="project" value="UniProtKB-SubCell"/>
</dbReference>
<dbReference type="PROSITE" id="PS50850">
    <property type="entry name" value="MFS"/>
    <property type="match status" value="1"/>
</dbReference>
<dbReference type="AlphaFoldDB" id="A0A8H5D5Z0"/>
<feature type="transmembrane region" description="Helical" evidence="7">
    <location>
        <begin position="342"/>
        <end position="365"/>
    </location>
</feature>
<dbReference type="InterPro" id="IPR020846">
    <property type="entry name" value="MFS_dom"/>
</dbReference>
<evidence type="ECO:0000313" key="10">
    <source>
        <dbReference type="Proteomes" id="UP000559027"/>
    </source>
</evidence>
<name>A0A8H5D5Z0_9AGAR</name>
<organism evidence="9 10">
    <name type="scientific">Leucocoprinus leucothites</name>
    <dbReference type="NCBI Taxonomy" id="201217"/>
    <lineage>
        <taxon>Eukaryota</taxon>
        <taxon>Fungi</taxon>
        <taxon>Dikarya</taxon>
        <taxon>Basidiomycota</taxon>
        <taxon>Agaricomycotina</taxon>
        <taxon>Agaricomycetes</taxon>
        <taxon>Agaricomycetidae</taxon>
        <taxon>Agaricales</taxon>
        <taxon>Agaricineae</taxon>
        <taxon>Agaricaceae</taxon>
        <taxon>Leucocoprinus</taxon>
    </lineage>
</organism>
<feature type="transmembrane region" description="Helical" evidence="7">
    <location>
        <begin position="596"/>
        <end position="615"/>
    </location>
</feature>
<dbReference type="PANTHER" id="PTHR42718">
    <property type="entry name" value="MAJOR FACILITATOR SUPERFAMILY MULTIDRUG TRANSPORTER MFSC"/>
    <property type="match status" value="1"/>
</dbReference>
<evidence type="ECO:0000256" key="4">
    <source>
        <dbReference type="ARBA" id="ARBA00022989"/>
    </source>
</evidence>
<feature type="transmembrane region" description="Helical" evidence="7">
    <location>
        <begin position="244"/>
        <end position="267"/>
    </location>
</feature>
<feature type="domain" description="Major facilitator superfamily (MFS) profile" evidence="8">
    <location>
        <begin position="120"/>
        <end position="619"/>
    </location>
</feature>
<dbReference type="OrthoDB" id="5086884at2759"/>
<proteinExistence type="predicted"/>
<feature type="transmembrane region" description="Helical" evidence="7">
    <location>
        <begin position="554"/>
        <end position="576"/>
    </location>
</feature>
<evidence type="ECO:0000256" key="6">
    <source>
        <dbReference type="SAM" id="MobiDB-lite"/>
    </source>
</evidence>
<dbReference type="InterPro" id="IPR011701">
    <property type="entry name" value="MFS"/>
</dbReference>
<comment type="caution">
    <text evidence="9">The sequence shown here is derived from an EMBL/GenBank/DDBJ whole genome shotgun (WGS) entry which is preliminary data.</text>
</comment>
<accession>A0A8H5D5Z0</accession>
<evidence type="ECO:0000313" key="9">
    <source>
        <dbReference type="EMBL" id="KAF5354185.1"/>
    </source>
</evidence>
<keyword evidence="5 7" id="KW-0472">Membrane</keyword>
<feature type="transmembrane region" description="Helical" evidence="7">
    <location>
        <begin position="279"/>
        <end position="298"/>
    </location>
</feature>
<comment type="subcellular location">
    <subcellularLocation>
        <location evidence="1">Membrane</location>
        <topology evidence="1">Multi-pass membrane protein</topology>
    </subcellularLocation>
</comment>
<feature type="region of interest" description="Disordered" evidence="6">
    <location>
        <begin position="622"/>
        <end position="647"/>
    </location>
</feature>
<feature type="transmembrane region" description="Helical" evidence="7">
    <location>
        <begin position="186"/>
        <end position="204"/>
    </location>
</feature>
<feature type="transmembrane region" description="Helical" evidence="7">
    <location>
        <begin position="515"/>
        <end position="542"/>
    </location>
</feature>
<gene>
    <name evidence="9" type="ORF">D9756_006918</name>
</gene>
<dbReference type="Proteomes" id="UP000559027">
    <property type="component" value="Unassembled WGS sequence"/>
</dbReference>
<evidence type="ECO:0000256" key="7">
    <source>
        <dbReference type="SAM" id="Phobius"/>
    </source>
</evidence>
<feature type="transmembrane region" description="Helical" evidence="7">
    <location>
        <begin position="155"/>
        <end position="174"/>
    </location>
</feature>
<feature type="transmembrane region" description="Helical" evidence="7">
    <location>
        <begin position="425"/>
        <end position="445"/>
    </location>
</feature>
<dbReference type="PANTHER" id="PTHR42718:SF9">
    <property type="entry name" value="MAJOR FACILITATOR SUPERFAMILY MULTIDRUG TRANSPORTER MFSC"/>
    <property type="match status" value="1"/>
</dbReference>
<dbReference type="GO" id="GO:0022857">
    <property type="term" value="F:transmembrane transporter activity"/>
    <property type="evidence" value="ECO:0007669"/>
    <property type="project" value="InterPro"/>
</dbReference>
<evidence type="ECO:0000256" key="2">
    <source>
        <dbReference type="ARBA" id="ARBA00022448"/>
    </source>
</evidence>
<keyword evidence="10" id="KW-1185">Reference proteome</keyword>
<evidence type="ECO:0000259" key="8">
    <source>
        <dbReference type="PROSITE" id="PS50850"/>
    </source>
</evidence>
<evidence type="ECO:0000256" key="3">
    <source>
        <dbReference type="ARBA" id="ARBA00022692"/>
    </source>
</evidence>
<dbReference type="Gene3D" id="1.20.1250.20">
    <property type="entry name" value="MFS general substrate transporter like domains"/>
    <property type="match status" value="2"/>
</dbReference>
<feature type="transmembrane region" description="Helical" evidence="7">
    <location>
        <begin position="465"/>
        <end position="484"/>
    </location>
</feature>
<feature type="transmembrane region" description="Helical" evidence="7">
    <location>
        <begin position="310"/>
        <end position="330"/>
    </location>
</feature>
<dbReference type="Pfam" id="PF07690">
    <property type="entry name" value="MFS_1"/>
    <property type="match status" value="2"/>
</dbReference>
<dbReference type="InterPro" id="IPR036259">
    <property type="entry name" value="MFS_trans_sf"/>
</dbReference>
<evidence type="ECO:0000256" key="5">
    <source>
        <dbReference type="ARBA" id="ARBA00023136"/>
    </source>
</evidence>
<feature type="transmembrane region" description="Helical" evidence="7">
    <location>
        <begin position="114"/>
        <end position="135"/>
    </location>
</feature>